<accession>A0A5J4QD60</accession>
<name>A0A5J4QD60_9ZZZZ</name>
<evidence type="ECO:0000313" key="1">
    <source>
        <dbReference type="EMBL" id="KAA6319049.1"/>
    </source>
</evidence>
<reference evidence="1" key="1">
    <citation type="submission" date="2019-03" db="EMBL/GenBank/DDBJ databases">
        <title>Single cell metagenomics reveals metabolic interactions within the superorganism composed of flagellate Streblomastix strix and complex community of Bacteroidetes bacteria on its surface.</title>
        <authorList>
            <person name="Treitli S.C."/>
            <person name="Kolisko M."/>
            <person name="Husnik F."/>
            <person name="Keeling P."/>
            <person name="Hampl V."/>
        </authorList>
    </citation>
    <scope>NUCLEOTIDE SEQUENCE</scope>
    <source>
        <strain evidence="1">STM</strain>
    </source>
</reference>
<comment type="caution">
    <text evidence="1">The sequence shown here is derived from an EMBL/GenBank/DDBJ whole genome shotgun (WGS) entry which is preliminary data.</text>
</comment>
<proteinExistence type="predicted"/>
<protein>
    <submittedName>
        <fullName evidence="1">Uncharacterized protein</fullName>
    </submittedName>
</protein>
<organism evidence="1">
    <name type="scientific">termite gut metagenome</name>
    <dbReference type="NCBI Taxonomy" id="433724"/>
    <lineage>
        <taxon>unclassified sequences</taxon>
        <taxon>metagenomes</taxon>
        <taxon>organismal metagenomes</taxon>
    </lineage>
</organism>
<gene>
    <name evidence="1" type="ORF">EZS27_031014</name>
</gene>
<dbReference type="AlphaFoldDB" id="A0A5J4QD60"/>
<sequence length="59" mass="7208">MAERLWVKKTYSAVLSTYILYELLVYKEMEQFLKDNELWDDEFEEIKEDLLFCALPKPE</sequence>
<dbReference type="EMBL" id="SNRY01004009">
    <property type="protein sequence ID" value="KAA6319049.1"/>
    <property type="molecule type" value="Genomic_DNA"/>
</dbReference>